<accession>M0BAT8</accession>
<evidence type="ECO:0000313" key="2">
    <source>
        <dbReference type="EMBL" id="ELZ08001.1"/>
    </source>
</evidence>
<reference evidence="2 3" key="1">
    <citation type="journal article" date="2014" name="PLoS Genet.">
        <title>Phylogenetically driven sequencing of extremely halophilic archaea reveals strategies for static and dynamic osmo-response.</title>
        <authorList>
            <person name="Becker E.A."/>
            <person name="Seitzer P.M."/>
            <person name="Tritt A."/>
            <person name="Larsen D."/>
            <person name="Krusor M."/>
            <person name="Yao A.I."/>
            <person name="Wu D."/>
            <person name="Madern D."/>
            <person name="Eisen J.A."/>
            <person name="Darling A.E."/>
            <person name="Facciotti M.T."/>
        </authorList>
    </citation>
    <scope>NUCLEOTIDE SEQUENCE [LARGE SCALE GENOMIC DNA]</scope>
    <source>
        <strain evidence="2 3">DSM 13077</strain>
    </source>
</reference>
<proteinExistence type="predicted"/>
<dbReference type="PATRIC" id="fig|1227491.4.peg.837"/>
<dbReference type="AlphaFoldDB" id="M0BAT8"/>
<organism evidence="2 3">
    <name type="scientific">Natrialba aegyptia DSM 13077</name>
    <dbReference type="NCBI Taxonomy" id="1227491"/>
    <lineage>
        <taxon>Archaea</taxon>
        <taxon>Methanobacteriati</taxon>
        <taxon>Methanobacteriota</taxon>
        <taxon>Stenosarchaea group</taxon>
        <taxon>Halobacteria</taxon>
        <taxon>Halobacteriales</taxon>
        <taxon>Natrialbaceae</taxon>
        <taxon>Natrialba</taxon>
    </lineage>
</organism>
<comment type="caution">
    <text evidence="2">The sequence shown here is derived from an EMBL/GenBank/DDBJ whole genome shotgun (WGS) entry which is preliminary data.</text>
</comment>
<dbReference type="OrthoDB" id="275334at2157"/>
<feature type="region of interest" description="Disordered" evidence="1">
    <location>
        <begin position="239"/>
        <end position="258"/>
    </location>
</feature>
<evidence type="ECO:0008006" key="4">
    <source>
        <dbReference type="Google" id="ProtNLM"/>
    </source>
</evidence>
<dbReference type="RefSeq" id="WP_006664339.1">
    <property type="nucleotide sequence ID" value="NZ_AOIP01000014.1"/>
</dbReference>
<evidence type="ECO:0000256" key="1">
    <source>
        <dbReference type="SAM" id="MobiDB-lite"/>
    </source>
</evidence>
<keyword evidence="3" id="KW-1185">Reference proteome</keyword>
<protein>
    <recommendedName>
        <fullName evidence="4">PD-(D/E)XK endonuclease-like domain-containing protein</fullName>
    </recommendedName>
</protein>
<sequence>MTDPNSDAPTNAEPATETTTITATELATHLVCPRRYEFRFERPLSAREGSRDRVRARRRELLRRPIIAGLRADGDAAADRVDAALERFDRHWHSSRESYLADEQERYDEEAVAAAIEAYFSNGGHDHAERLVDADTTLGYERDGIRYEAAVDAVVERDRGYLAIRYVPDLTGILHVSWSDSHVRDFLDGRKYYPRQIGSFVRAGVAIRGLKAEFGIDLPCDFAYVAPLAESRPAYEFASGSKSESESESESASEPGVHVDIARRHFEDAYEEERLDLVELIGDRAAAIRAGETDPRERRFDEITATACEYCAYRDACPDHLAAEVSFGDRPRSRSQSRVSGDADDTTEHGQTQDTADAPTGDD</sequence>
<gene>
    <name evidence="2" type="ORF">C480_04069</name>
</gene>
<dbReference type="Proteomes" id="UP000011591">
    <property type="component" value="Unassembled WGS sequence"/>
</dbReference>
<name>M0BAT8_9EURY</name>
<evidence type="ECO:0000313" key="3">
    <source>
        <dbReference type="Proteomes" id="UP000011591"/>
    </source>
</evidence>
<feature type="region of interest" description="Disordered" evidence="1">
    <location>
        <begin position="325"/>
        <end position="363"/>
    </location>
</feature>
<dbReference type="EMBL" id="AOIP01000014">
    <property type="protein sequence ID" value="ELZ08001.1"/>
    <property type="molecule type" value="Genomic_DNA"/>
</dbReference>